<gene>
    <name evidence="3" type="ORF">YH63_004660</name>
</gene>
<dbReference type="InterPro" id="IPR036282">
    <property type="entry name" value="Glutathione-S-Trfase_C_sf"/>
</dbReference>
<reference evidence="3" key="1">
    <citation type="submission" date="2019-04" db="EMBL/GenBank/DDBJ databases">
        <title>Whole genome sequencing of cave bacteria.</title>
        <authorList>
            <person name="Gan H.M."/>
            <person name="Barton H."/>
            <person name="Savka M.A."/>
        </authorList>
    </citation>
    <scope>NUCLEOTIDE SEQUENCE [LARGE SCALE GENOMIC DNA]</scope>
    <source>
        <strain evidence="3">LC387</strain>
    </source>
</reference>
<dbReference type="InterPro" id="IPR012336">
    <property type="entry name" value="Thioredoxin-like_fold"/>
</dbReference>
<dbReference type="SFLD" id="SFLDG01200">
    <property type="entry name" value="SUF1.1"/>
    <property type="match status" value="1"/>
</dbReference>
<dbReference type="Gene3D" id="3.40.30.10">
    <property type="entry name" value="Glutaredoxin"/>
    <property type="match status" value="1"/>
</dbReference>
<dbReference type="STRING" id="211460.YH63_14245"/>
<dbReference type="RefSeq" id="WP_046828613.1">
    <property type="nucleotide sequence ID" value="NZ_LBIA02000001.1"/>
</dbReference>
<evidence type="ECO:0000313" key="3">
    <source>
        <dbReference type="EMBL" id="TKT70760.1"/>
    </source>
</evidence>
<dbReference type="InterPro" id="IPR050931">
    <property type="entry name" value="Mito_Protein_Transport_Metaxin"/>
</dbReference>
<dbReference type="EMBL" id="LBIA02000001">
    <property type="protein sequence ID" value="TKT70760.1"/>
    <property type="molecule type" value="Genomic_DNA"/>
</dbReference>
<dbReference type="InterPro" id="IPR026928">
    <property type="entry name" value="FAX/IsoI-like"/>
</dbReference>
<dbReference type="SFLD" id="SFLDS00019">
    <property type="entry name" value="Glutathione_Transferase_(cytos"/>
    <property type="match status" value="1"/>
</dbReference>
<dbReference type="InterPro" id="IPR036249">
    <property type="entry name" value="Thioredoxin-like_sf"/>
</dbReference>
<dbReference type="Pfam" id="PF17172">
    <property type="entry name" value="GST_N_4"/>
    <property type="match status" value="1"/>
</dbReference>
<organism evidence="3 4">
    <name type="scientific">Afipia massiliensis</name>
    <dbReference type="NCBI Taxonomy" id="211460"/>
    <lineage>
        <taxon>Bacteria</taxon>
        <taxon>Pseudomonadati</taxon>
        <taxon>Pseudomonadota</taxon>
        <taxon>Alphaproteobacteria</taxon>
        <taxon>Hyphomicrobiales</taxon>
        <taxon>Nitrobacteraceae</taxon>
        <taxon>Afipia</taxon>
    </lineage>
</organism>
<feature type="domain" description="Metaxin glutathione S-transferase" evidence="1">
    <location>
        <begin position="165"/>
        <end position="225"/>
    </location>
</feature>
<dbReference type="OrthoDB" id="7664269at2"/>
<dbReference type="CDD" id="cd03193">
    <property type="entry name" value="GST_C_Metaxin"/>
    <property type="match status" value="1"/>
</dbReference>
<feature type="domain" description="Thioredoxin-like fold" evidence="2">
    <location>
        <begin position="19"/>
        <end position="114"/>
    </location>
</feature>
<evidence type="ECO:0000259" key="1">
    <source>
        <dbReference type="Pfam" id="PF17171"/>
    </source>
</evidence>
<evidence type="ECO:0000259" key="2">
    <source>
        <dbReference type="Pfam" id="PF17172"/>
    </source>
</evidence>
<dbReference type="SFLD" id="SFLDG01180">
    <property type="entry name" value="SUF1"/>
    <property type="match status" value="1"/>
</dbReference>
<evidence type="ECO:0000313" key="4">
    <source>
        <dbReference type="Proteomes" id="UP000034832"/>
    </source>
</evidence>
<keyword evidence="4" id="KW-1185">Reference proteome</keyword>
<name>A0A4U6BKI4_9BRAD</name>
<dbReference type="PANTHER" id="PTHR12289">
    <property type="entry name" value="METAXIN RELATED"/>
    <property type="match status" value="1"/>
</dbReference>
<dbReference type="PANTHER" id="PTHR12289:SF41">
    <property type="entry name" value="FAILED AXON CONNECTIONS-RELATED"/>
    <property type="match status" value="1"/>
</dbReference>
<dbReference type="Pfam" id="PF17171">
    <property type="entry name" value="GST_C_6"/>
    <property type="match status" value="1"/>
</dbReference>
<dbReference type="GO" id="GO:0016740">
    <property type="term" value="F:transferase activity"/>
    <property type="evidence" value="ECO:0007669"/>
    <property type="project" value="UniProtKB-KW"/>
</dbReference>
<protein>
    <submittedName>
        <fullName evidence="3">Glutathione S-transferase family protein</fullName>
    </submittedName>
</protein>
<accession>A0A4U6BKI4</accession>
<dbReference type="InterPro" id="IPR033468">
    <property type="entry name" value="Metaxin_GST"/>
</dbReference>
<comment type="caution">
    <text evidence="3">The sequence shown here is derived from an EMBL/GenBank/DDBJ whole genome shotgun (WGS) entry which is preliminary data.</text>
</comment>
<dbReference type="InterPro" id="IPR040079">
    <property type="entry name" value="Glutathione_S-Trfase"/>
</dbReference>
<sequence length="243" mass="27240">MITLYGFGPGFGLPEISAYVTKTEVQLKMAGLAYVKQQAMPDHSPKGQLPYIDDGDARVADSTFIRLHLEKTHGFDLDAALDERQRAEAWAIERMIENHFNWASGYARWLIPENFAKGPAHFFDGAPENIRDALREDVRGRVADTMRIAGLARHTPEEITELGVRSLSALSMLLGWKPYLMGERPSGVDATAFAALAGLLTPFFDSPLRQHALEFSNLVAYVDRMMARYYPEHAWQREEAVAA</sequence>
<dbReference type="SUPFAM" id="SSF47616">
    <property type="entry name" value="GST C-terminal domain-like"/>
    <property type="match status" value="1"/>
</dbReference>
<proteinExistence type="predicted"/>
<dbReference type="Gene3D" id="1.20.1050.10">
    <property type="match status" value="1"/>
</dbReference>
<dbReference type="AlphaFoldDB" id="A0A4U6BKI4"/>
<dbReference type="SUPFAM" id="SSF52833">
    <property type="entry name" value="Thioredoxin-like"/>
    <property type="match status" value="1"/>
</dbReference>
<dbReference type="Proteomes" id="UP000034832">
    <property type="component" value="Unassembled WGS sequence"/>
</dbReference>